<evidence type="ECO:0000313" key="4">
    <source>
        <dbReference type="EMBL" id="KYH34383.1"/>
    </source>
</evidence>
<gene>
    <name evidence="4" type="primary">gcdC</name>
    <name evidence="4" type="ORF">CLTEP_17150</name>
</gene>
<dbReference type="GO" id="GO:0016829">
    <property type="term" value="F:lyase activity"/>
    <property type="evidence" value="ECO:0007669"/>
    <property type="project" value="UniProtKB-KW"/>
</dbReference>
<evidence type="ECO:0000256" key="1">
    <source>
        <dbReference type="ARBA" id="ARBA00023267"/>
    </source>
</evidence>
<reference evidence="4 5" key="1">
    <citation type="submission" date="2016-02" db="EMBL/GenBank/DDBJ databases">
        <title>Genome sequence of Clostridium tepidiprofundi DSM 19306.</title>
        <authorList>
            <person name="Poehlein A."/>
            <person name="Daniel R."/>
        </authorList>
    </citation>
    <scope>NUCLEOTIDE SEQUENCE [LARGE SCALE GENOMIC DNA]</scope>
    <source>
        <strain evidence="4 5">DSM 19306</strain>
    </source>
</reference>
<feature type="region of interest" description="Disordered" evidence="2">
    <location>
        <begin position="31"/>
        <end position="60"/>
    </location>
</feature>
<dbReference type="PATRIC" id="fig|1121338.3.peg.1755"/>
<dbReference type="Gene3D" id="2.40.50.100">
    <property type="match status" value="1"/>
</dbReference>
<evidence type="ECO:0000259" key="3">
    <source>
        <dbReference type="PROSITE" id="PS50968"/>
    </source>
</evidence>
<dbReference type="Proteomes" id="UP000075531">
    <property type="component" value="Unassembled WGS sequence"/>
</dbReference>
<dbReference type="EC" id="4.1.1.70" evidence="4"/>
<keyword evidence="4" id="KW-0456">Lyase</keyword>
<evidence type="ECO:0000313" key="5">
    <source>
        <dbReference type="Proteomes" id="UP000075531"/>
    </source>
</evidence>
<dbReference type="PANTHER" id="PTHR45266">
    <property type="entry name" value="OXALOACETATE DECARBOXYLASE ALPHA CHAIN"/>
    <property type="match status" value="1"/>
</dbReference>
<feature type="compositionally biased region" description="Polar residues" evidence="2">
    <location>
        <begin position="31"/>
        <end position="40"/>
    </location>
</feature>
<dbReference type="PROSITE" id="PS00188">
    <property type="entry name" value="BIOTIN"/>
    <property type="match status" value="1"/>
</dbReference>
<dbReference type="InterPro" id="IPR011053">
    <property type="entry name" value="Single_hybrid_motif"/>
</dbReference>
<keyword evidence="1" id="KW-0092">Biotin</keyword>
<dbReference type="InterPro" id="IPR050709">
    <property type="entry name" value="Biotin_Carboxyl_Carrier/Decarb"/>
</dbReference>
<organism evidence="4 5">
    <name type="scientific">Clostridium tepidiprofundi DSM 19306</name>
    <dbReference type="NCBI Taxonomy" id="1121338"/>
    <lineage>
        <taxon>Bacteria</taxon>
        <taxon>Bacillati</taxon>
        <taxon>Bacillota</taxon>
        <taxon>Clostridia</taxon>
        <taxon>Eubacteriales</taxon>
        <taxon>Clostridiaceae</taxon>
        <taxon>Clostridium</taxon>
    </lineage>
</organism>
<dbReference type="CDD" id="cd06850">
    <property type="entry name" value="biotinyl_domain"/>
    <property type="match status" value="1"/>
</dbReference>
<feature type="compositionally biased region" description="Low complexity" evidence="2">
    <location>
        <begin position="41"/>
        <end position="52"/>
    </location>
</feature>
<proteinExistence type="predicted"/>
<dbReference type="FunFam" id="2.40.50.100:FF:000003">
    <property type="entry name" value="Acetyl-CoA carboxylase biotin carboxyl carrier protein"/>
    <property type="match status" value="1"/>
</dbReference>
<dbReference type="AlphaFoldDB" id="A0A151B3L7"/>
<dbReference type="STRING" id="1121338.CLTEP_17150"/>
<comment type="caution">
    <text evidence="4">The sequence shown here is derived from an EMBL/GenBank/DDBJ whole genome shotgun (WGS) entry which is preliminary data.</text>
</comment>
<dbReference type="Pfam" id="PF00364">
    <property type="entry name" value="Biotin_lipoyl"/>
    <property type="match status" value="1"/>
</dbReference>
<evidence type="ECO:0000256" key="2">
    <source>
        <dbReference type="SAM" id="MobiDB-lite"/>
    </source>
</evidence>
<dbReference type="RefSeq" id="WP_066825357.1">
    <property type="nucleotide sequence ID" value="NZ_LTBA01000018.1"/>
</dbReference>
<dbReference type="PROSITE" id="PS50968">
    <property type="entry name" value="BIOTINYL_LIPOYL"/>
    <property type="match status" value="1"/>
</dbReference>
<accession>A0A151B3L7</accession>
<dbReference type="InterPro" id="IPR000089">
    <property type="entry name" value="Biotin_lipoyl"/>
</dbReference>
<dbReference type="PANTHER" id="PTHR45266:SF3">
    <property type="entry name" value="OXALOACETATE DECARBOXYLASE ALPHA CHAIN"/>
    <property type="match status" value="1"/>
</dbReference>
<sequence>MKKYVINVNGNRYEVEVEEVQGDFTEVSTNAVASKPVQQDSKASSKPAQPKKASAEGEKVECPMPGTILSVNVKEGDSIKKGDVLFVLEAMKMENEIMASRDGKVIEVDVAKGVQVNTGDVLAVIE</sequence>
<feature type="domain" description="Lipoyl-binding" evidence="3">
    <location>
        <begin position="50"/>
        <end position="126"/>
    </location>
</feature>
<dbReference type="EMBL" id="LTBA01000018">
    <property type="protein sequence ID" value="KYH34383.1"/>
    <property type="molecule type" value="Genomic_DNA"/>
</dbReference>
<dbReference type="InterPro" id="IPR001882">
    <property type="entry name" value="Biotin_BS"/>
</dbReference>
<protein>
    <submittedName>
        <fullName evidence="4">Glutaconyl-CoA decarboxylase subunit gamma</fullName>
        <ecNumber evidence="4">4.1.1.70</ecNumber>
    </submittedName>
</protein>
<dbReference type="OrthoDB" id="9812676at2"/>
<dbReference type="SUPFAM" id="SSF51230">
    <property type="entry name" value="Single hybrid motif"/>
    <property type="match status" value="1"/>
</dbReference>
<keyword evidence="5" id="KW-1185">Reference proteome</keyword>
<name>A0A151B3L7_9CLOT</name>